<dbReference type="FunFam" id="2.60.40.10:FF:000302">
    <property type="entry name" value="Down syndrome cell adhesion molecule, isoform D"/>
    <property type="match status" value="1"/>
</dbReference>
<keyword evidence="5" id="KW-0130">Cell adhesion</keyword>
<feature type="domain" description="Fibronectin type-III" evidence="14">
    <location>
        <begin position="1408"/>
        <end position="1501"/>
    </location>
</feature>
<evidence type="ECO:0000256" key="3">
    <source>
        <dbReference type="ARBA" id="ARBA00022729"/>
    </source>
</evidence>
<feature type="domain" description="Ig-like" evidence="13">
    <location>
        <begin position="1313"/>
        <end position="1400"/>
    </location>
</feature>
<feature type="compositionally biased region" description="Basic and acidic residues" evidence="10">
    <location>
        <begin position="1921"/>
        <end position="1938"/>
    </location>
</feature>
<evidence type="ECO:0000256" key="11">
    <source>
        <dbReference type="SAM" id="Phobius"/>
    </source>
</evidence>
<keyword evidence="8" id="KW-1015">Disulfide bond</keyword>
<keyword evidence="9" id="KW-0393">Immunoglobulin domain</keyword>
<feature type="transmembrane region" description="Helical" evidence="11">
    <location>
        <begin position="1629"/>
        <end position="1650"/>
    </location>
</feature>
<feature type="domain" description="Ig-like" evidence="13">
    <location>
        <begin position="40"/>
        <end position="133"/>
    </location>
</feature>
<feature type="region of interest" description="Disordered" evidence="10">
    <location>
        <begin position="1789"/>
        <end position="1993"/>
    </location>
</feature>
<dbReference type="InterPro" id="IPR036116">
    <property type="entry name" value="FN3_sf"/>
</dbReference>
<dbReference type="SUPFAM" id="SSF49265">
    <property type="entry name" value="Fibronectin type III"/>
    <property type="match status" value="3"/>
</dbReference>
<keyword evidence="2 11" id="KW-0812">Transmembrane</keyword>
<evidence type="ECO:0000256" key="10">
    <source>
        <dbReference type="SAM" id="MobiDB-lite"/>
    </source>
</evidence>
<dbReference type="PANTHER" id="PTHR10075">
    <property type="entry name" value="BASIGIN RELATED"/>
    <property type="match status" value="1"/>
</dbReference>
<dbReference type="FunFam" id="2.60.40.10:FF:000308">
    <property type="entry name" value="Down syndrome cell adhesion molecule, isoform D"/>
    <property type="match status" value="1"/>
</dbReference>
<evidence type="ECO:0000256" key="6">
    <source>
        <dbReference type="ARBA" id="ARBA00022989"/>
    </source>
</evidence>
<dbReference type="SMART" id="SM00409">
    <property type="entry name" value="IG"/>
    <property type="match status" value="10"/>
</dbReference>
<comment type="subcellular location">
    <subcellularLocation>
        <location evidence="1">Membrane</location>
        <topology evidence="1">Single-pass membrane protein</topology>
    </subcellularLocation>
</comment>
<dbReference type="InterPro" id="IPR036179">
    <property type="entry name" value="Ig-like_dom_sf"/>
</dbReference>
<evidence type="ECO:0000256" key="5">
    <source>
        <dbReference type="ARBA" id="ARBA00022889"/>
    </source>
</evidence>
<dbReference type="FunFam" id="2.60.40.10:FF:000719">
    <property type="entry name" value="nephrin isoform X1"/>
    <property type="match status" value="1"/>
</dbReference>
<dbReference type="FunFam" id="2.60.40.10:FF:000311">
    <property type="entry name" value="Down syndrome cell adhesion molecule, isoform D"/>
    <property type="match status" value="1"/>
</dbReference>
<dbReference type="PROSITE" id="PS50835">
    <property type="entry name" value="IG_LIKE"/>
    <property type="match status" value="10"/>
</dbReference>
<feature type="compositionally biased region" description="Polar residues" evidence="10">
    <location>
        <begin position="1812"/>
        <end position="1831"/>
    </location>
</feature>
<evidence type="ECO:0000313" key="16">
    <source>
        <dbReference type="RefSeq" id="XP_033350734.1"/>
    </source>
</evidence>
<keyword evidence="3 12" id="KW-0732">Signal</keyword>
<accession>A0A6J3KFK3</accession>
<dbReference type="Proteomes" id="UP000504631">
    <property type="component" value="Unplaced"/>
</dbReference>
<dbReference type="SMART" id="SM00060">
    <property type="entry name" value="FN3"/>
    <property type="match status" value="6"/>
</dbReference>
<evidence type="ECO:0000259" key="13">
    <source>
        <dbReference type="PROSITE" id="PS50835"/>
    </source>
</evidence>
<dbReference type="InterPro" id="IPR056754">
    <property type="entry name" value="DSCAM/DSCAML_C"/>
</dbReference>
<dbReference type="FunFam" id="2.60.40.10:FF:000410">
    <property type="entry name" value="Down syndrome cell adhesion molecule, isoform H"/>
    <property type="match status" value="1"/>
</dbReference>
<evidence type="ECO:0000256" key="12">
    <source>
        <dbReference type="SAM" id="SignalP"/>
    </source>
</evidence>
<feature type="domain" description="Fibronectin type-III" evidence="14">
    <location>
        <begin position="919"/>
        <end position="1015"/>
    </location>
</feature>
<feature type="domain" description="Ig-like" evidence="13">
    <location>
        <begin position="251"/>
        <end position="342"/>
    </location>
</feature>
<gene>
    <name evidence="16" type="primary">LOC117233852</name>
</gene>
<dbReference type="GO" id="GO:0048812">
    <property type="term" value="P:neuron projection morphogenesis"/>
    <property type="evidence" value="ECO:0007669"/>
    <property type="project" value="UniProtKB-ARBA"/>
</dbReference>
<dbReference type="CDD" id="cd20958">
    <property type="entry name" value="IgI_5_Dscam"/>
    <property type="match status" value="1"/>
</dbReference>
<dbReference type="RefSeq" id="XP_033350734.1">
    <property type="nucleotide sequence ID" value="XM_033494843.1"/>
</dbReference>
<dbReference type="FunFam" id="2.60.40.10:FF:000093">
    <property type="entry name" value="Down syndrome cell adhesion molecule, isoform B"/>
    <property type="match status" value="1"/>
</dbReference>
<dbReference type="FunFam" id="2.60.40.10:FF:000017">
    <property type="entry name" value="Down syndrome cell adhesion molecule b"/>
    <property type="match status" value="2"/>
</dbReference>
<sequence>MWRDPPGGGCNIPAYLTTMLLLALLALTNVACAEDESMGPVFVKEPPNRVDFSNGTGAVVECQARGNPQPDIIWVRADGSAVGDVPGLRQVLPNGNLVFPPFRAEDYRQEVHAQVYSCLARSPAGSVHSRDVNVRAVVQQFYETRVIDEFVLRGNTATLKCLVPSFVADFVDVIEWLAVEDGSTYSANSQEEKDGKYLVLPSGELHIRDVGPEDGYKTYQCRTKHRLTGETRLSATKGRLVITEPVGSKAPSILGEKGSLMERHMGMHIVILCQGQAYPVPSFRWYKFIEGSSRRQPVQLNERVRQVSGTLIIREARVEDSGKYLCIVNNSVGGESVETVLTVTAPLAAEIEPNTQTIDFGRPATFTCNVRGNPIKTISWLKDGKPLGLEEPVLRIDSVKKEDKGMYQCFVRNDQESAQATAELKLGGRFEPPQIRQAFAEETLQPGPSMFLKCVASGNPTPEITWELDGKRLSNTERLQVGQYVTVNGDVVSHLNISSIHTNDGGLYKCIAASKVGSAEHSARLNVYGLPFIRHMDKKAIVAGETLRVTCPVAGYPIESIVWERDTRVLPINRKQKVFPNGTLIIENVERMSDQATYTCVARNAQGYSARGTLEVQVMVAPLILPFAFGDEPASWGELVSVTCSVAKGDQPLEISWAFNGTPIDSHHGSDVVIGSTNKKNSVLTIESVAARHAGEYTCSASNRAGATTHSSQLTVNVPPRWILEPTDKAFAQGSDARVECKADGFPKPQVTWKKAAGDTPGDYTDLKLSNPDISVEDGTLSINNIQKTNEGYYLCEAVNGIGAGLSAVIFISVQAPPHFEIKLKNQTARRGEPAVLQCEAQGEKPIGILWNMNNKRLDPKSDSRYTIREEILANGVLSDLSIKRTERSDSALFTCVATNAFGSDDTSINMIVQEVPEVPYGLKVLDKSGRSVQLSWAAPYDGNSPIKRYVIEYKISKGSWETDIDRVLVPGSQQNVAGVFNLRPATTYHLRIVAENEIGASDPSDTVTIITAEEAPSGPPTSVRVDALDQHTLKVTWKPPPREDWNGEILGYYVGYKLSSSSDYIYETVDFSKEDGKEHHLQIMNLKTYTQYSVVVQAFNKVGSGPMSEERRQHTAEGVPEQPPHDTTCTTLTSQTIRVSWMSPPLSAANGVITGYKVIYGPSDTWYDENTKDTKITSSSETILHGLKKYTNYTMQVLAFTSGGDGVKSAPIHCQTEQDAPEAPIAVKALVMSAESILVSWRPPSQPNGVITQYIVYTKADNAEEPTSQKVPPNQLTHEASGLDKQRRYDFWVTASTNIGEGEASKIVALAPSVRVPAKIASFDDKFTATYKEDVKLPCLAVGVPAPEVTWKVRGAVLQSSDRLRQLPEGSLFIKEVDRTDAGEYSCYVENSFGHDTVTHQLIVHAPPHSPQVTLTATTTNSLTMKLRPHPADNAPIHGYTIHYKPEFGDWETAQISSTAQKYTLENLWCGSRYQIYVTAYNGIGTGDPSDMLNTRTKGSKPIIPEAARFIEVSTNSITLHLSAWSDGGCPMLYFVVEHKKKHQQEWNQVSNNVKPGGNFVVLDLDPASWYHLRVTAHNNAGFAVAEYEFATLTVTGGTIAPARELPDVNGGGNDEDPMKIFMANLNLVVPVVAAIFVIIVAVIVICVLRGKGHGGDKDDVVYQQTGVGGATLDKRRPDLRDELGYIAPPNRKLPPVPGSNYNTCDRIKRGTVISGTGSIRSHSTWDPRRHMYEELNHCAPNRRCPPPPRMGSAEALSHRGMEDEICPYATFHLLGFREEMDPSKAMQFQTFPHPGNGHSGTMGPPVGHPTNASAHSRSGSQSMPRQNGRYSRVPSQGGGSGTHNVFSPEYDDPANCAPEEDQYGSQYGQYGAPYDHYGSRGSVGRRSVGSARNIPVSGSPEPPPPPPRNHDQNNSSFNDSKESNEISEAECDRDQLVNRNYGVNARGKDGMTTEEMRKLIERKPNEAPSRQTGASHGGHGGLLTPYDTVAV</sequence>
<dbReference type="SMART" id="SM00408">
    <property type="entry name" value="IGc2"/>
    <property type="match status" value="10"/>
</dbReference>
<proteinExistence type="predicted"/>
<evidence type="ECO:0000259" key="14">
    <source>
        <dbReference type="PROSITE" id="PS50853"/>
    </source>
</evidence>
<dbReference type="Pfam" id="PF00041">
    <property type="entry name" value="fn3"/>
    <property type="match status" value="5"/>
</dbReference>
<dbReference type="InterPro" id="IPR003598">
    <property type="entry name" value="Ig_sub2"/>
</dbReference>
<evidence type="ECO:0000256" key="1">
    <source>
        <dbReference type="ARBA" id="ARBA00004167"/>
    </source>
</evidence>
<dbReference type="FunFam" id="2.60.40.10:FF:000230">
    <property type="entry name" value="Down syndrome cell adhesion molecule, isoform D"/>
    <property type="match status" value="1"/>
</dbReference>
<dbReference type="FunFam" id="2.60.40.10:FF:000324">
    <property type="entry name" value="Down syndrome cell adhesion molecule, isoform D"/>
    <property type="match status" value="1"/>
</dbReference>
<feature type="domain" description="Ig-like" evidence="13">
    <location>
        <begin position="346"/>
        <end position="425"/>
    </location>
</feature>
<dbReference type="Gene3D" id="2.60.40.10">
    <property type="entry name" value="Immunoglobulins"/>
    <property type="match status" value="16"/>
</dbReference>
<keyword evidence="4" id="KW-0677">Repeat</keyword>
<feature type="region of interest" description="Disordered" evidence="10">
    <location>
        <begin position="1105"/>
        <end position="1128"/>
    </location>
</feature>
<feature type="compositionally biased region" description="Basic and acidic residues" evidence="10">
    <location>
        <begin position="1948"/>
        <end position="1967"/>
    </location>
</feature>
<organism evidence="15 16">
    <name type="scientific">Bombus vosnesenskii</name>
    <dbReference type="NCBI Taxonomy" id="207650"/>
    <lineage>
        <taxon>Eukaryota</taxon>
        <taxon>Metazoa</taxon>
        <taxon>Ecdysozoa</taxon>
        <taxon>Arthropoda</taxon>
        <taxon>Hexapoda</taxon>
        <taxon>Insecta</taxon>
        <taxon>Pterygota</taxon>
        <taxon>Neoptera</taxon>
        <taxon>Endopterygota</taxon>
        <taxon>Hymenoptera</taxon>
        <taxon>Apocrita</taxon>
        <taxon>Aculeata</taxon>
        <taxon>Apoidea</taxon>
        <taxon>Anthophila</taxon>
        <taxon>Apidae</taxon>
        <taxon>Bombus</taxon>
        <taxon>Pyrobombus</taxon>
    </lineage>
</organism>
<dbReference type="InterPro" id="IPR003961">
    <property type="entry name" value="FN3_dom"/>
</dbReference>
<dbReference type="PROSITE" id="PS50853">
    <property type="entry name" value="FN3"/>
    <property type="match status" value="6"/>
</dbReference>
<evidence type="ECO:0000256" key="4">
    <source>
        <dbReference type="ARBA" id="ARBA00022737"/>
    </source>
</evidence>
<dbReference type="Pfam" id="PF12355">
    <property type="entry name" value="Dscam_C"/>
    <property type="match status" value="1"/>
</dbReference>
<evidence type="ECO:0000256" key="2">
    <source>
        <dbReference type="ARBA" id="ARBA00022692"/>
    </source>
</evidence>
<dbReference type="CDD" id="cd20956">
    <property type="entry name" value="IgI_4_Dscam"/>
    <property type="match status" value="1"/>
</dbReference>
<dbReference type="GO" id="GO:0007155">
    <property type="term" value="P:cell adhesion"/>
    <property type="evidence" value="ECO:0007669"/>
    <property type="project" value="UniProtKB-KW"/>
</dbReference>
<dbReference type="InterPro" id="IPR021012">
    <property type="entry name" value="Dscam1_C"/>
</dbReference>
<dbReference type="Pfam" id="PF13927">
    <property type="entry name" value="Ig_3"/>
    <property type="match status" value="4"/>
</dbReference>
<feature type="domain" description="Fibronectin type-III" evidence="14">
    <location>
        <begin position="1505"/>
        <end position="1600"/>
    </location>
</feature>
<keyword evidence="7 11" id="KW-0472">Membrane</keyword>
<feature type="domain" description="Fibronectin type-III" evidence="14">
    <location>
        <begin position="1020"/>
        <end position="1119"/>
    </location>
</feature>
<feature type="domain" description="Ig-like" evidence="13">
    <location>
        <begin position="531"/>
        <end position="615"/>
    </location>
</feature>
<dbReference type="InterPro" id="IPR013783">
    <property type="entry name" value="Ig-like_fold"/>
</dbReference>
<feature type="domain" description="Fibronectin type-III" evidence="14">
    <location>
        <begin position="1124"/>
        <end position="1220"/>
    </location>
</feature>
<keyword evidence="15" id="KW-1185">Reference proteome</keyword>
<dbReference type="FunFam" id="2.60.40.10:FF:000498">
    <property type="entry name" value="Down syndrome cell adhesion molecule, isoform J"/>
    <property type="match status" value="1"/>
</dbReference>
<dbReference type="FunFam" id="2.60.40.10:FF:000394">
    <property type="entry name" value="Down syndrome cell adhesion molecule, isoform J"/>
    <property type="match status" value="1"/>
</dbReference>
<evidence type="ECO:0000256" key="8">
    <source>
        <dbReference type="ARBA" id="ARBA00023157"/>
    </source>
</evidence>
<feature type="signal peptide" evidence="12">
    <location>
        <begin position="1"/>
        <end position="33"/>
    </location>
</feature>
<dbReference type="InterPro" id="IPR013098">
    <property type="entry name" value="Ig_I-set"/>
</dbReference>
<feature type="domain" description="Ig-like" evidence="13">
    <location>
        <begin position="720"/>
        <end position="813"/>
    </location>
</feature>
<reference evidence="16" key="1">
    <citation type="submission" date="2025-08" db="UniProtKB">
        <authorList>
            <consortium name="RefSeq"/>
        </authorList>
    </citation>
    <scope>IDENTIFICATION</scope>
    <source>
        <tissue evidence="16">Muscle</tissue>
    </source>
</reference>
<feature type="domain" description="Ig-like" evidence="13">
    <location>
        <begin position="433"/>
        <end position="526"/>
    </location>
</feature>
<evidence type="ECO:0000256" key="7">
    <source>
        <dbReference type="ARBA" id="ARBA00023136"/>
    </source>
</evidence>
<feature type="domain" description="Ig-like" evidence="13">
    <location>
        <begin position="622"/>
        <end position="715"/>
    </location>
</feature>
<dbReference type="Pfam" id="PF25059">
    <property type="entry name" value="FN3_DSCAM-DSCAML_C"/>
    <property type="match status" value="1"/>
</dbReference>
<dbReference type="InterPro" id="IPR007110">
    <property type="entry name" value="Ig-like_dom"/>
</dbReference>
<dbReference type="GeneID" id="117233852"/>
<dbReference type="SUPFAM" id="SSF48726">
    <property type="entry name" value="Immunoglobulin"/>
    <property type="match status" value="10"/>
</dbReference>
<dbReference type="Pfam" id="PF07679">
    <property type="entry name" value="I-set"/>
    <property type="match status" value="4"/>
</dbReference>
<protein>
    <submittedName>
        <fullName evidence="16">Down syndrome cell adhesion molecule-like protein Dscam2 isoform X43</fullName>
    </submittedName>
</protein>
<dbReference type="GO" id="GO:0042802">
    <property type="term" value="F:identical protein binding"/>
    <property type="evidence" value="ECO:0007669"/>
    <property type="project" value="UniProtKB-ARBA"/>
</dbReference>
<feature type="domain" description="Fibronectin type-III" evidence="14">
    <location>
        <begin position="1224"/>
        <end position="1320"/>
    </location>
</feature>
<feature type="compositionally biased region" description="Low complexity" evidence="10">
    <location>
        <begin position="1881"/>
        <end position="1894"/>
    </location>
</feature>
<dbReference type="FunFam" id="2.60.40.10:FF:000310">
    <property type="entry name" value="Down syndrome cell adhesion molecule, isoform D"/>
    <property type="match status" value="1"/>
</dbReference>
<dbReference type="CDD" id="cd00063">
    <property type="entry name" value="FN3"/>
    <property type="match status" value="6"/>
</dbReference>
<dbReference type="CTD" id="35652"/>
<keyword evidence="6 11" id="KW-1133">Transmembrane helix</keyword>
<feature type="domain" description="Ig-like" evidence="13">
    <location>
        <begin position="139"/>
        <end position="234"/>
    </location>
</feature>
<feature type="chain" id="PRO_5026924918" evidence="12">
    <location>
        <begin position="34"/>
        <end position="1993"/>
    </location>
</feature>
<dbReference type="InterPro" id="IPR003599">
    <property type="entry name" value="Ig_sub"/>
</dbReference>
<name>A0A6J3KFK3_9HYME</name>
<dbReference type="PANTHER" id="PTHR10075:SF53">
    <property type="entry name" value="DOWN SYNDROME CELL ADHESION MOLECULE 1, ISOFORM BQ"/>
    <property type="match status" value="1"/>
</dbReference>
<dbReference type="FunFam" id="2.60.40.10:FF:000426">
    <property type="entry name" value="Down syndrome cell adhesion molecule, isoform J"/>
    <property type="match status" value="1"/>
</dbReference>
<evidence type="ECO:0000313" key="15">
    <source>
        <dbReference type="Proteomes" id="UP000504631"/>
    </source>
</evidence>
<dbReference type="GO" id="GO:0016020">
    <property type="term" value="C:membrane"/>
    <property type="evidence" value="ECO:0007669"/>
    <property type="project" value="UniProtKB-SubCell"/>
</dbReference>
<evidence type="ECO:0000256" key="9">
    <source>
        <dbReference type="ARBA" id="ARBA00023319"/>
    </source>
</evidence>
<feature type="domain" description="Ig-like" evidence="13">
    <location>
        <begin position="818"/>
        <end position="910"/>
    </location>
</feature>